<name>A0A4S8L3S3_DENBC</name>
<accession>A0A4S8L3S3</accession>
<organism evidence="1 2">
    <name type="scientific">Dendrothele bispora (strain CBS 962.96)</name>
    <dbReference type="NCBI Taxonomy" id="1314807"/>
    <lineage>
        <taxon>Eukaryota</taxon>
        <taxon>Fungi</taxon>
        <taxon>Dikarya</taxon>
        <taxon>Basidiomycota</taxon>
        <taxon>Agaricomycotina</taxon>
        <taxon>Agaricomycetes</taxon>
        <taxon>Agaricomycetidae</taxon>
        <taxon>Agaricales</taxon>
        <taxon>Agaricales incertae sedis</taxon>
        <taxon>Dendrothele</taxon>
    </lineage>
</organism>
<evidence type="ECO:0000313" key="1">
    <source>
        <dbReference type="EMBL" id="THU83011.1"/>
    </source>
</evidence>
<sequence>MARGRSSKHKIPADPITTSFDKFEEEVRQGNPLVLDALDRFSEPAKTHKRSNSVFARQLDRFVVNASANPKKFSIDRLEARFCHWADLKKQNFHHAIMHAVKTRRMCIQQANPLKRKYRRVLGTKEDGCRTFGETPIATVTPVSSGCFPHFGISITESQAAQKSWRVYH</sequence>
<reference evidence="1 2" key="1">
    <citation type="journal article" date="2019" name="Nat. Ecol. Evol.">
        <title>Megaphylogeny resolves global patterns of mushroom evolution.</title>
        <authorList>
            <person name="Varga T."/>
            <person name="Krizsan K."/>
            <person name="Foldi C."/>
            <person name="Dima B."/>
            <person name="Sanchez-Garcia M."/>
            <person name="Sanchez-Ramirez S."/>
            <person name="Szollosi G.J."/>
            <person name="Szarkandi J.G."/>
            <person name="Papp V."/>
            <person name="Albert L."/>
            <person name="Andreopoulos W."/>
            <person name="Angelini C."/>
            <person name="Antonin V."/>
            <person name="Barry K.W."/>
            <person name="Bougher N.L."/>
            <person name="Buchanan P."/>
            <person name="Buyck B."/>
            <person name="Bense V."/>
            <person name="Catcheside P."/>
            <person name="Chovatia M."/>
            <person name="Cooper J."/>
            <person name="Damon W."/>
            <person name="Desjardin D."/>
            <person name="Finy P."/>
            <person name="Geml J."/>
            <person name="Haridas S."/>
            <person name="Hughes K."/>
            <person name="Justo A."/>
            <person name="Karasinski D."/>
            <person name="Kautmanova I."/>
            <person name="Kiss B."/>
            <person name="Kocsube S."/>
            <person name="Kotiranta H."/>
            <person name="LaButti K.M."/>
            <person name="Lechner B.E."/>
            <person name="Liimatainen K."/>
            <person name="Lipzen A."/>
            <person name="Lukacs Z."/>
            <person name="Mihaltcheva S."/>
            <person name="Morgado L.N."/>
            <person name="Niskanen T."/>
            <person name="Noordeloos M.E."/>
            <person name="Ohm R.A."/>
            <person name="Ortiz-Santana B."/>
            <person name="Ovrebo C."/>
            <person name="Racz N."/>
            <person name="Riley R."/>
            <person name="Savchenko A."/>
            <person name="Shiryaev A."/>
            <person name="Soop K."/>
            <person name="Spirin V."/>
            <person name="Szebenyi C."/>
            <person name="Tomsovsky M."/>
            <person name="Tulloss R.E."/>
            <person name="Uehling J."/>
            <person name="Grigoriev I.V."/>
            <person name="Vagvolgyi C."/>
            <person name="Papp T."/>
            <person name="Martin F.M."/>
            <person name="Miettinen O."/>
            <person name="Hibbett D.S."/>
            <person name="Nagy L.G."/>
        </authorList>
    </citation>
    <scope>NUCLEOTIDE SEQUENCE [LARGE SCALE GENOMIC DNA]</scope>
    <source>
        <strain evidence="1 2">CBS 962.96</strain>
    </source>
</reference>
<evidence type="ECO:0000313" key="2">
    <source>
        <dbReference type="Proteomes" id="UP000297245"/>
    </source>
</evidence>
<dbReference type="Proteomes" id="UP000297245">
    <property type="component" value="Unassembled WGS sequence"/>
</dbReference>
<proteinExistence type="predicted"/>
<protein>
    <submittedName>
        <fullName evidence="1">Uncharacterized protein</fullName>
    </submittedName>
</protein>
<gene>
    <name evidence="1" type="ORF">K435DRAFT_871730</name>
</gene>
<keyword evidence="2" id="KW-1185">Reference proteome</keyword>
<dbReference type="EMBL" id="ML179692">
    <property type="protein sequence ID" value="THU83011.1"/>
    <property type="molecule type" value="Genomic_DNA"/>
</dbReference>
<dbReference type="AlphaFoldDB" id="A0A4S8L3S3"/>